<organism evidence="3 4">
    <name type="scientific">Steccherinum ochraceum</name>
    <dbReference type="NCBI Taxonomy" id="92696"/>
    <lineage>
        <taxon>Eukaryota</taxon>
        <taxon>Fungi</taxon>
        <taxon>Dikarya</taxon>
        <taxon>Basidiomycota</taxon>
        <taxon>Agaricomycotina</taxon>
        <taxon>Agaricomycetes</taxon>
        <taxon>Polyporales</taxon>
        <taxon>Steccherinaceae</taxon>
        <taxon>Steccherinum</taxon>
    </lineage>
</organism>
<proteinExistence type="predicted"/>
<dbReference type="Pfam" id="PF13638">
    <property type="entry name" value="PIN_4"/>
    <property type="match status" value="1"/>
</dbReference>
<keyword evidence="4" id="KW-1185">Reference proteome</keyword>
<evidence type="ECO:0000256" key="1">
    <source>
        <dbReference type="SAM" id="MobiDB-lite"/>
    </source>
</evidence>
<protein>
    <recommendedName>
        <fullName evidence="2">PIN domain-containing protein</fullName>
    </recommendedName>
</protein>
<accession>A0A4R0R8V3</accession>
<evidence type="ECO:0000259" key="2">
    <source>
        <dbReference type="SMART" id="SM00670"/>
    </source>
</evidence>
<dbReference type="InterPro" id="IPR018834">
    <property type="entry name" value="DNA/RNA-bd_Est1-type"/>
</dbReference>
<dbReference type="InterPro" id="IPR029060">
    <property type="entry name" value="PIN-like_dom_sf"/>
</dbReference>
<dbReference type="GO" id="GO:0042162">
    <property type="term" value="F:telomeric DNA binding"/>
    <property type="evidence" value="ECO:0007669"/>
    <property type="project" value="TreeGrafter"/>
</dbReference>
<feature type="compositionally biased region" description="Low complexity" evidence="1">
    <location>
        <begin position="143"/>
        <end position="180"/>
    </location>
</feature>
<dbReference type="Proteomes" id="UP000292702">
    <property type="component" value="Unassembled WGS sequence"/>
</dbReference>
<dbReference type="GO" id="GO:0004540">
    <property type="term" value="F:RNA nuclease activity"/>
    <property type="evidence" value="ECO:0007669"/>
    <property type="project" value="UniProtKB-ARBA"/>
</dbReference>
<dbReference type="Gene3D" id="1.25.40.10">
    <property type="entry name" value="Tetratricopeptide repeat domain"/>
    <property type="match status" value="1"/>
</dbReference>
<feature type="compositionally biased region" description="Acidic residues" evidence="1">
    <location>
        <begin position="914"/>
        <end position="939"/>
    </location>
</feature>
<dbReference type="SMART" id="SM00670">
    <property type="entry name" value="PINc"/>
    <property type="match status" value="1"/>
</dbReference>
<feature type="region of interest" description="Disordered" evidence="1">
    <location>
        <begin position="399"/>
        <end position="445"/>
    </location>
</feature>
<dbReference type="GO" id="GO:0000184">
    <property type="term" value="P:nuclear-transcribed mRNA catabolic process, nonsense-mediated decay"/>
    <property type="evidence" value="ECO:0007669"/>
    <property type="project" value="TreeGrafter"/>
</dbReference>
<feature type="region of interest" description="Disordered" evidence="1">
    <location>
        <begin position="959"/>
        <end position="981"/>
    </location>
</feature>
<dbReference type="Gene3D" id="3.40.50.1010">
    <property type="entry name" value="5'-nuclease"/>
    <property type="match status" value="1"/>
</dbReference>
<feature type="compositionally biased region" description="Polar residues" evidence="1">
    <location>
        <begin position="239"/>
        <end position="248"/>
    </location>
</feature>
<feature type="compositionally biased region" description="Basic and acidic residues" evidence="1">
    <location>
        <begin position="891"/>
        <end position="913"/>
    </location>
</feature>
<feature type="compositionally biased region" description="Basic and acidic residues" evidence="1">
    <location>
        <begin position="100"/>
        <end position="114"/>
    </location>
</feature>
<dbReference type="OrthoDB" id="2017974at2759"/>
<sequence length="1168" mass="129722">MHAPPLPNPNIVVSQPSADPYPDEAEFSRRLKISPNSPRASHSKAHNAASSSKQLYNPNADPIRRPVITAEPEAMSDGGSSSYAPRAHPRHHNSPQARGEAPRLFDPRKDDPRKFSAQTRPAQQPSVSSGSPNLGRPTPTPKSSGDYISASSTSSASYAHSTISSSFTFSSTTTDSSQSSAIFDSQRRSEDSAGPTNALSVKLKKLYRTISALEDRVAKGDAEDEAERDAHSRVLMKNRQPNGTQSLESKAAEEEAERERWRKLITDHKELADNMHHMLTLTSAPTVPSSLRSVPTKYNLIIRLWTHAFHRLLENLRRTSLNSVVALEHLQDFIYYAYAFYGYLLEERNLSAFRGGWLEALGDLARYRILVSKMVEGSAPPASSLTASAVARARVHNLSSAHLTPRPSTPVAGDTSALSEKAASPTPAARIDDSPPPSRMPQPNQNNIAKLWYAKGLATTPGAGKLHHHLGLLSREKEGTDEELRGIYHFVKGMTCLHPFNNSRESVLQMWAQNTQARRQAPDAKSSDLFIALHGMLFTNIQLDDFKPVLARFEEKLLLEGSESIQDREWIMMAVINLGSILEYGRQNAVLRQISGIEGRTNQPINGAMAAKVKLMMAKRLDGNGGADEKKMDVDEDEGGALQEKIDGLSPVVSEPTPTATEGPEMPAQLKLAVQLTFAMLSHTFRKPTRQTTPFASHMLNPYITIIFTFLATVLKDRHALAVLERAIPWEELAAFLNSTLSRRLLAREQEKERSDSGMLLTSGSTPLSEDWCLRGLGWGGKKIYERGFWVKDSATTTTGEEENIEMEVLDRDETEEEMMDGIIEDEDGDEKKEKAQPGRQEMLARMVRVARAALKIGKAVHGFVFVPPSTPEGRGEWRVEGALAEKVARWKEEDRREREEEERRSRGTRWDDDSMEVDGEEVAEEDVSDESEDDAQDSDEVKALKARRRYLQTLLPSTHYPSQTRRRPARGAVSRKPGPSKPRIRLIPGYTVLVFDTNILLSSLSIFSSLVESLKWTIVIPLPVIMELDGLSNNDSPLGQAASAATSYIVSHLRSHAMSLKVQTSKGNYLSNLNVRTEQVEWNSDGTSWERNVDDLILRAAVWQTEHWVDRSAFLSTAENQNQNRDTTGASKVTLLSFDRMLRLKARSREVDAANEQDLAAVLTSVA</sequence>
<dbReference type="CDD" id="cd09880">
    <property type="entry name" value="PIN_Smg5-6-like"/>
    <property type="match status" value="1"/>
</dbReference>
<dbReference type="InterPro" id="IPR002716">
    <property type="entry name" value="PIN_dom"/>
</dbReference>
<feature type="compositionally biased region" description="Polar residues" evidence="1">
    <location>
        <begin position="116"/>
        <end position="132"/>
    </location>
</feature>
<feature type="region of interest" description="Disordered" evidence="1">
    <location>
        <begin position="216"/>
        <end position="254"/>
    </location>
</feature>
<feature type="region of interest" description="Disordered" evidence="1">
    <location>
        <begin position="891"/>
        <end position="941"/>
    </location>
</feature>
<dbReference type="GO" id="GO:0005697">
    <property type="term" value="C:telomerase holoenzyme complex"/>
    <property type="evidence" value="ECO:0007669"/>
    <property type="project" value="TreeGrafter"/>
</dbReference>
<dbReference type="InterPro" id="IPR045153">
    <property type="entry name" value="Est1/Ebs1-like"/>
</dbReference>
<dbReference type="Pfam" id="PF10373">
    <property type="entry name" value="EST1_DNA_bind"/>
    <property type="match status" value="1"/>
</dbReference>
<dbReference type="PANTHER" id="PTHR15696">
    <property type="entry name" value="SMG-7 SUPPRESSOR WITH MORPHOLOGICAL EFFECT ON GENITALIA PROTEIN 7"/>
    <property type="match status" value="1"/>
</dbReference>
<feature type="region of interest" description="Disordered" evidence="1">
    <location>
        <begin position="1"/>
        <end position="196"/>
    </location>
</feature>
<name>A0A4R0R8V3_9APHY</name>
<evidence type="ECO:0000313" key="3">
    <source>
        <dbReference type="EMBL" id="TCD60419.1"/>
    </source>
</evidence>
<dbReference type="InterPro" id="IPR011990">
    <property type="entry name" value="TPR-like_helical_dom_sf"/>
</dbReference>
<dbReference type="SUPFAM" id="SSF88723">
    <property type="entry name" value="PIN domain-like"/>
    <property type="match status" value="1"/>
</dbReference>
<gene>
    <name evidence="3" type="ORF">EIP91_010211</name>
</gene>
<comment type="caution">
    <text evidence="3">The sequence shown here is derived from an EMBL/GenBank/DDBJ whole genome shotgun (WGS) entry which is preliminary data.</text>
</comment>
<dbReference type="PANTHER" id="PTHR15696:SF0">
    <property type="entry name" value="TELOMERASE-BINDING PROTEIN EST1A"/>
    <property type="match status" value="1"/>
</dbReference>
<reference evidence="3 4" key="1">
    <citation type="submission" date="2018-11" db="EMBL/GenBank/DDBJ databases">
        <title>Genome assembly of Steccherinum ochraceum LE-BIN_3174, the white-rot fungus of the Steccherinaceae family (The Residual Polyporoid clade, Polyporales, Basidiomycota).</title>
        <authorList>
            <person name="Fedorova T.V."/>
            <person name="Glazunova O.A."/>
            <person name="Landesman E.O."/>
            <person name="Moiseenko K.V."/>
            <person name="Psurtseva N.V."/>
            <person name="Savinova O.S."/>
            <person name="Shakhova N.V."/>
            <person name="Tyazhelova T.V."/>
            <person name="Vasina D.V."/>
        </authorList>
    </citation>
    <scope>NUCLEOTIDE SEQUENCE [LARGE SCALE GENOMIC DNA]</scope>
    <source>
        <strain evidence="3 4">LE-BIN_3174</strain>
    </source>
</reference>
<dbReference type="STRING" id="92696.A0A4R0R8V3"/>
<dbReference type="AlphaFoldDB" id="A0A4R0R8V3"/>
<dbReference type="EMBL" id="RWJN01000600">
    <property type="protein sequence ID" value="TCD60419.1"/>
    <property type="molecule type" value="Genomic_DNA"/>
</dbReference>
<dbReference type="SUPFAM" id="SSF48452">
    <property type="entry name" value="TPR-like"/>
    <property type="match status" value="1"/>
</dbReference>
<feature type="domain" description="PIN" evidence="2">
    <location>
        <begin position="992"/>
        <end position="1145"/>
    </location>
</feature>
<evidence type="ECO:0000313" key="4">
    <source>
        <dbReference type="Proteomes" id="UP000292702"/>
    </source>
</evidence>
<dbReference type="GO" id="GO:0070034">
    <property type="term" value="F:telomerase RNA binding"/>
    <property type="evidence" value="ECO:0007669"/>
    <property type="project" value="TreeGrafter"/>
</dbReference>